<dbReference type="EMBL" id="KZ452040">
    <property type="protein sequence ID" value="PKA49064.1"/>
    <property type="molecule type" value="Genomic_DNA"/>
</dbReference>
<reference evidence="2 3" key="1">
    <citation type="journal article" date="2017" name="Nature">
        <title>The Apostasia genome and the evolution of orchids.</title>
        <authorList>
            <person name="Zhang G.Q."/>
            <person name="Liu K.W."/>
            <person name="Li Z."/>
            <person name="Lohaus R."/>
            <person name="Hsiao Y.Y."/>
            <person name="Niu S.C."/>
            <person name="Wang J.Y."/>
            <person name="Lin Y.C."/>
            <person name="Xu Q."/>
            <person name="Chen L.J."/>
            <person name="Yoshida K."/>
            <person name="Fujiwara S."/>
            <person name="Wang Z.W."/>
            <person name="Zhang Y.Q."/>
            <person name="Mitsuda N."/>
            <person name="Wang M."/>
            <person name="Liu G.H."/>
            <person name="Pecoraro L."/>
            <person name="Huang H.X."/>
            <person name="Xiao X.J."/>
            <person name="Lin M."/>
            <person name="Wu X.Y."/>
            <person name="Wu W.L."/>
            <person name="Chen Y.Y."/>
            <person name="Chang S.B."/>
            <person name="Sakamoto S."/>
            <person name="Ohme-Takagi M."/>
            <person name="Yagi M."/>
            <person name="Zeng S.J."/>
            <person name="Shen C.Y."/>
            <person name="Yeh C.M."/>
            <person name="Luo Y.B."/>
            <person name="Tsai W.C."/>
            <person name="Van de Peer Y."/>
            <person name="Liu Z.J."/>
        </authorList>
    </citation>
    <scope>NUCLEOTIDE SEQUENCE [LARGE SCALE GENOMIC DNA]</scope>
    <source>
        <strain evidence="3">cv. Shenzhen</strain>
        <tissue evidence="2">Stem</tissue>
    </source>
</reference>
<evidence type="ECO:0000313" key="3">
    <source>
        <dbReference type="Proteomes" id="UP000236161"/>
    </source>
</evidence>
<gene>
    <name evidence="2" type="ORF">AXF42_Ash010748</name>
</gene>
<protein>
    <submittedName>
        <fullName evidence="2">Uncharacterized protein</fullName>
    </submittedName>
</protein>
<name>A0A2I0A0L8_9ASPA</name>
<evidence type="ECO:0000256" key="1">
    <source>
        <dbReference type="SAM" id="MobiDB-lite"/>
    </source>
</evidence>
<feature type="region of interest" description="Disordered" evidence="1">
    <location>
        <begin position="85"/>
        <end position="110"/>
    </location>
</feature>
<accession>A0A2I0A0L8</accession>
<proteinExistence type="predicted"/>
<sequence>MLANLTNLVTGLTAQKAVILRQTQAACVAVLPLLSVAAVPLLPVAVASTPFPPIAAAPRLSPPVAATSALFQPFATGAPLRLREQRGAPLTSRAPGSFHPPSQDFPHQGTPQYGPEAFFGSLDFDAAFSDAF</sequence>
<organism evidence="2 3">
    <name type="scientific">Apostasia shenzhenica</name>
    <dbReference type="NCBI Taxonomy" id="1088818"/>
    <lineage>
        <taxon>Eukaryota</taxon>
        <taxon>Viridiplantae</taxon>
        <taxon>Streptophyta</taxon>
        <taxon>Embryophyta</taxon>
        <taxon>Tracheophyta</taxon>
        <taxon>Spermatophyta</taxon>
        <taxon>Magnoliopsida</taxon>
        <taxon>Liliopsida</taxon>
        <taxon>Asparagales</taxon>
        <taxon>Orchidaceae</taxon>
        <taxon>Apostasioideae</taxon>
        <taxon>Apostasia</taxon>
    </lineage>
</organism>
<dbReference type="AlphaFoldDB" id="A0A2I0A0L8"/>
<keyword evidence="3" id="KW-1185">Reference proteome</keyword>
<dbReference type="Proteomes" id="UP000236161">
    <property type="component" value="Unassembled WGS sequence"/>
</dbReference>
<evidence type="ECO:0000313" key="2">
    <source>
        <dbReference type="EMBL" id="PKA49064.1"/>
    </source>
</evidence>